<accession>A0A067QVD8</accession>
<sequence length="122" mass="14078">MNENYTRGKLQTSLLQHVAEVDDRGSAVDRVKMMTQPNKVNPVCAWSTFMEHPPKTLLKSHQRLFFFGIGLKCTKHSRAQSPFYCHINTCDNSGRHWHYDTSPHATNSLNGVKFHFCMLITR</sequence>
<dbReference type="InParanoid" id="A0A067QVD8"/>
<name>A0A067QVD8_ZOONE</name>
<protein>
    <submittedName>
        <fullName evidence="1">Uncharacterized protein</fullName>
    </submittedName>
</protein>
<dbReference type="Proteomes" id="UP000027135">
    <property type="component" value="Unassembled WGS sequence"/>
</dbReference>
<keyword evidence="2" id="KW-1185">Reference proteome</keyword>
<reference evidence="1 2" key="1">
    <citation type="journal article" date="2014" name="Nat. Commun.">
        <title>Molecular traces of alternative social organization in a termite genome.</title>
        <authorList>
            <person name="Terrapon N."/>
            <person name="Li C."/>
            <person name="Robertson H.M."/>
            <person name="Ji L."/>
            <person name="Meng X."/>
            <person name="Booth W."/>
            <person name="Chen Z."/>
            <person name="Childers C.P."/>
            <person name="Glastad K.M."/>
            <person name="Gokhale K."/>
            <person name="Gowin J."/>
            <person name="Gronenberg W."/>
            <person name="Hermansen R.A."/>
            <person name="Hu H."/>
            <person name="Hunt B.G."/>
            <person name="Huylmans A.K."/>
            <person name="Khalil S.M."/>
            <person name="Mitchell R.D."/>
            <person name="Munoz-Torres M.C."/>
            <person name="Mustard J.A."/>
            <person name="Pan H."/>
            <person name="Reese J.T."/>
            <person name="Scharf M.E."/>
            <person name="Sun F."/>
            <person name="Vogel H."/>
            <person name="Xiao J."/>
            <person name="Yang W."/>
            <person name="Yang Z."/>
            <person name="Yang Z."/>
            <person name="Zhou J."/>
            <person name="Zhu J."/>
            <person name="Brent C.S."/>
            <person name="Elsik C.G."/>
            <person name="Goodisman M.A."/>
            <person name="Liberles D.A."/>
            <person name="Roe R.M."/>
            <person name="Vargo E.L."/>
            <person name="Vilcinskas A."/>
            <person name="Wang J."/>
            <person name="Bornberg-Bauer E."/>
            <person name="Korb J."/>
            <person name="Zhang G."/>
            <person name="Liebig J."/>
        </authorList>
    </citation>
    <scope>NUCLEOTIDE SEQUENCE [LARGE SCALE GENOMIC DNA]</scope>
    <source>
        <tissue evidence="1">Whole organism</tissue>
    </source>
</reference>
<dbReference type="EMBL" id="KK852904">
    <property type="protein sequence ID" value="KDR14012.1"/>
    <property type="molecule type" value="Genomic_DNA"/>
</dbReference>
<proteinExistence type="predicted"/>
<evidence type="ECO:0000313" key="1">
    <source>
        <dbReference type="EMBL" id="KDR14012.1"/>
    </source>
</evidence>
<dbReference type="AlphaFoldDB" id="A0A067QVD8"/>
<organism evidence="1 2">
    <name type="scientific">Zootermopsis nevadensis</name>
    <name type="common">Dampwood termite</name>
    <dbReference type="NCBI Taxonomy" id="136037"/>
    <lineage>
        <taxon>Eukaryota</taxon>
        <taxon>Metazoa</taxon>
        <taxon>Ecdysozoa</taxon>
        <taxon>Arthropoda</taxon>
        <taxon>Hexapoda</taxon>
        <taxon>Insecta</taxon>
        <taxon>Pterygota</taxon>
        <taxon>Neoptera</taxon>
        <taxon>Polyneoptera</taxon>
        <taxon>Dictyoptera</taxon>
        <taxon>Blattodea</taxon>
        <taxon>Blattoidea</taxon>
        <taxon>Termitoidae</taxon>
        <taxon>Termopsidae</taxon>
        <taxon>Zootermopsis</taxon>
    </lineage>
</organism>
<gene>
    <name evidence="1" type="ORF">L798_11671</name>
</gene>
<evidence type="ECO:0000313" key="2">
    <source>
        <dbReference type="Proteomes" id="UP000027135"/>
    </source>
</evidence>